<protein>
    <submittedName>
        <fullName evidence="1">Uncharacterized protein</fullName>
    </submittedName>
</protein>
<gene>
    <name evidence="1" type="ORF">TNIN_333871</name>
</gene>
<proteinExistence type="predicted"/>
<dbReference type="Proteomes" id="UP000886998">
    <property type="component" value="Unassembled WGS sequence"/>
</dbReference>
<keyword evidence="2" id="KW-1185">Reference proteome</keyword>
<comment type="caution">
    <text evidence="1">The sequence shown here is derived from an EMBL/GenBank/DDBJ whole genome shotgun (WGS) entry which is preliminary data.</text>
</comment>
<reference evidence="1" key="1">
    <citation type="submission" date="2020-08" db="EMBL/GenBank/DDBJ databases">
        <title>Multicomponent nature underlies the extraordinary mechanical properties of spider dragline silk.</title>
        <authorList>
            <person name="Kono N."/>
            <person name="Nakamura H."/>
            <person name="Mori M."/>
            <person name="Yoshida Y."/>
            <person name="Ohtoshi R."/>
            <person name="Malay A.D."/>
            <person name="Moran D.A.P."/>
            <person name="Tomita M."/>
            <person name="Numata K."/>
            <person name="Arakawa K."/>
        </authorList>
    </citation>
    <scope>NUCLEOTIDE SEQUENCE</scope>
</reference>
<dbReference type="EMBL" id="BMAV01018626">
    <property type="protein sequence ID" value="GFY71126.1"/>
    <property type="molecule type" value="Genomic_DNA"/>
</dbReference>
<evidence type="ECO:0000313" key="2">
    <source>
        <dbReference type="Proteomes" id="UP000886998"/>
    </source>
</evidence>
<name>A0A8X6YDZ3_9ARAC</name>
<sequence length="100" mass="11439">MFAHNSFLPPAHGELLPLGGEEKKVQPVRCVTVTVMRSCLRLFSPVRYLEFHAFLVPETLFQIQECSSVDATSSRCLIECHSAHLSWVPRIQLRYKRKGI</sequence>
<organism evidence="1 2">
    <name type="scientific">Trichonephila inaurata madagascariensis</name>
    <dbReference type="NCBI Taxonomy" id="2747483"/>
    <lineage>
        <taxon>Eukaryota</taxon>
        <taxon>Metazoa</taxon>
        <taxon>Ecdysozoa</taxon>
        <taxon>Arthropoda</taxon>
        <taxon>Chelicerata</taxon>
        <taxon>Arachnida</taxon>
        <taxon>Araneae</taxon>
        <taxon>Araneomorphae</taxon>
        <taxon>Entelegynae</taxon>
        <taxon>Araneoidea</taxon>
        <taxon>Nephilidae</taxon>
        <taxon>Trichonephila</taxon>
        <taxon>Trichonephila inaurata</taxon>
    </lineage>
</organism>
<evidence type="ECO:0000313" key="1">
    <source>
        <dbReference type="EMBL" id="GFY71126.1"/>
    </source>
</evidence>
<dbReference type="AlphaFoldDB" id="A0A8X6YDZ3"/>
<accession>A0A8X6YDZ3</accession>